<feature type="transmembrane region" description="Helical" evidence="1">
    <location>
        <begin position="12"/>
        <end position="33"/>
    </location>
</feature>
<name>A0A2H5Y8B4_9CHLR</name>
<evidence type="ECO:0000313" key="2">
    <source>
        <dbReference type="EMBL" id="GBD09672.1"/>
    </source>
</evidence>
<dbReference type="EMBL" id="BEHY01000057">
    <property type="protein sequence ID" value="GBD09672.1"/>
    <property type="molecule type" value="Genomic_DNA"/>
</dbReference>
<keyword evidence="1" id="KW-1133">Transmembrane helix</keyword>
<organism evidence="2 3">
    <name type="scientific">Candidatus Thermoflexus japonica</name>
    <dbReference type="NCBI Taxonomy" id="2035417"/>
    <lineage>
        <taxon>Bacteria</taxon>
        <taxon>Bacillati</taxon>
        <taxon>Chloroflexota</taxon>
        <taxon>Thermoflexia</taxon>
        <taxon>Thermoflexales</taxon>
        <taxon>Thermoflexaceae</taxon>
        <taxon>Thermoflexus</taxon>
    </lineage>
</organism>
<dbReference type="Proteomes" id="UP000236642">
    <property type="component" value="Unassembled WGS sequence"/>
</dbReference>
<proteinExistence type="predicted"/>
<comment type="caution">
    <text evidence="2">The sequence shown here is derived from an EMBL/GenBank/DDBJ whole genome shotgun (WGS) entry which is preliminary data.</text>
</comment>
<keyword evidence="1" id="KW-0812">Transmembrane</keyword>
<feature type="transmembrane region" description="Helical" evidence="1">
    <location>
        <begin position="45"/>
        <end position="69"/>
    </location>
</feature>
<evidence type="ECO:0000313" key="3">
    <source>
        <dbReference type="Proteomes" id="UP000236642"/>
    </source>
</evidence>
<accession>A0A2H5Y8B4</accession>
<sequence>MVRLGSWRVSVFWLSRTWLALSISLLGVGWFLLRRRTRPADLWRIEGWILIGGLGLALIGLFLLIVFAWG</sequence>
<dbReference type="AlphaFoldDB" id="A0A2H5Y8B4"/>
<keyword evidence="1" id="KW-0472">Membrane</keyword>
<reference evidence="3" key="1">
    <citation type="submission" date="2017-09" db="EMBL/GenBank/DDBJ databases">
        <title>Metaegenomics of thermophilic ammonia-oxidizing enrichment culture.</title>
        <authorList>
            <person name="Kato S."/>
            <person name="Suzuki K."/>
        </authorList>
    </citation>
    <scope>NUCLEOTIDE SEQUENCE [LARGE SCALE GENOMIC DNA]</scope>
</reference>
<evidence type="ECO:0000256" key="1">
    <source>
        <dbReference type="SAM" id="Phobius"/>
    </source>
</evidence>
<protein>
    <submittedName>
        <fullName evidence="2">Uncharacterized protein</fullName>
    </submittedName>
</protein>
<gene>
    <name evidence="2" type="ORF">HRbin22_01930</name>
</gene>